<evidence type="ECO:0000256" key="1">
    <source>
        <dbReference type="ARBA" id="ARBA00022679"/>
    </source>
</evidence>
<evidence type="ECO:0000259" key="3">
    <source>
        <dbReference type="Pfam" id="PF00534"/>
    </source>
</evidence>
<reference evidence="4 5" key="1">
    <citation type="submission" date="2018-11" db="EMBL/GenBank/DDBJ databases">
        <title>Novel bacteria species description.</title>
        <authorList>
            <person name="Han J.-H."/>
        </authorList>
    </citation>
    <scope>NUCLEOTIDE SEQUENCE [LARGE SCALE GENOMIC DNA]</scope>
    <source>
        <strain evidence="4 5">KCTC23259</strain>
    </source>
</reference>
<keyword evidence="2" id="KW-0472">Membrane</keyword>
<dbReference type="GO" id="GO:0016757">
    <property type="term" value="F:glycosyltransferase activity"/>
    <property type="evidence" value="ECO:0007669"/>
    <property type="project" value="InterPro"/>
</dbReference>
<name>A0AAE3KWI2_9BACT</name>
<dbReference type="SUPFAM" id="SSF53756">
    <property type="entry name" value="UDP-Glycosyltransferase/glycogen phosphorylase"/>
    <property type="match status" value="1"/>
</dbReference>
<evidence type="ECO:0000313" key="5">
    <source>
        <dbReference type="Proteomes" id="UP001204144"/>
    </source>
</evidence>
<dbReference type="InterPro" id="IPR001296">
    <property type="entry name" value="Glyco_trans_1"/>
</dbReference>
<accession>A0AAE3KWI2</accession>
<keyword evidence="1" id="KW-0808">Transferase</keyword>
<gene>
    <name evidence="4" type="ORF">EGI31_08065</name>
</gene>
<proteinExistence type="predicted"/>
<sequence>MRLLIISQYFWPESFRINQVAESLSANGCEVYVLTGQPNYPDGNIFKGYKSISIKREKMGEVNIIRIPLIPRKSGSSLFLFLNYFSFVISGLFVAPFLLKKLRFDSIFVYAVSPLTKAIPAIFLKWLYRLPLVIWVGDLWPESLSSTGHIKNKNILNLVSIGVRFIYSQTDKILVQSKGFIQDVQKLAPNKEVLYLPNPENRISLEKNLENNGYKLNGKFKIVFAGNLGSVQALDSIMDCAELLKGNKEIHFTLVGSGSRVEWLKKNIVERSLKNVTLAGRFDPQFMPAILYQADALLVTLIKDELMAKTVPSKLQTYMSIGKPIIAGLEGSGAKIVKEANCGVLVDVSSPKNISEEILHLSKLDGNELDILGQNGLSYFEENFAINRITNKLKIILAGIQLLNK</sequence>
<dbReference type="Proteomes" id="UP001204144">
    <property type="component" value="Unassembled WGS sequence"/>
</dbReference>
<organism evidence="4 5">
    <name type="scientific">Lacihabitans soyangensis</name>
    <dbReference type="NCBI Taxonomy" id="869394"/>
    <lineage>
        <taxon>Bacteria</taxon>
        <taxon>Pseudomonadati</taxon>
        <taxon>Bacteroidota</taxon>
        <taxon>Cytophagia</taxon>
        <taxon>Cytophagales</taxon>
        <taxon>Leadbetterellaceae</taxon>
        <taxon>Lacihabitans</taxon>
    </lineage>
</organism>
<evidence type="ECO:0000313" key="4">
    <source>
        <dbReference type="EMBL" id="MCP9762910.1"/>
    </source>
</evidence>
<keyword evidence="2" id="KW-0812">Transmembrane</keyword>
<dbReference type="RefSeq" id="WP_255036688.1">
    <property type="nucleotide sequence ID" value="NZ_RJUF01000017.1"/>
</dbReference>
<feature type="domain" description="Glycosyl transferase family 1" evidence="3">
    <location>
        <begin position="217"/>
        <end position="375"/>
    </location>
</feature>
<dbReference type="GO" id="GO:0009103">
    <property type="term" value="P:lipopolysaccharide biosynthetic process"/>
    <property type="evidence" value="ECO:0007669"/>
    <property type="project" value="TreeGrafter"/>
</dbReference>
<keyword evidence="5" id="KW-1185">Reference proteome</keyword>
<comment type="caution">
    <text evidence="4">The sequence shown here is derived from an EMBL/GenBank/DDBJ whole genome shotgun (WGS) entry which is preliminary data.</text>
</comment>
<dbReference type="PANTHER" id="PTHR46401:SF2">
    <property type="entry name" value="GLYCOSYLTRANSFERASE WBBK-RELATED"/>
    <property type="match status" value="1"/>
</dbReference>
<feature type="transmembrane region" description="Helical" evidence="2">
    <location>
        <begin position="76"/>
        <end position="95"/>
    </location>
</feature>
<keyword evidence="2" id="KW-1133">Transmembrane helix</keyword>
<dbReference type="PANTHER" id="PTHR46401">
    <property type="entry name" value="GLYCOSYLTRANSFERASE WBBK-RELATED"/>
    <property type="match status" value="1"/>
</dbReference>
<feature type="transmembrane region" description="Helical" evidence="2">
    <location>
        <begin position="107"/>
        <end position="128"/>
    </location>
</feature>
<protein>
    <submittedName>
        <fullName evidence="4">Glycosyltransferase WbuB</fullName>
    </submittedName>
</protein>
<dbReference type="AlphaFoldDB" id="A0AAE3KWI2"/>
<dbReference type="Pfam" id="PF00534">
    <property type="entry name" value="Glycos_transf_1"/>
    <property type="match status" value="1"/>
</dbReference>
<dbReference type="EMBL" id="RJUF01000017">
    <property type="protein sequence ID" value="MCP9762910.1"/>
    <property type="molecule type" value="Genomic_DNA"/>
</dbReference>
<dbReference type="CDD" id="cd03794">
    <property type="entry name" value="GT4_WbuB-like"/>
    <property type="match status" value="1"/>
</dbReference>
<evidence type="ECO:0000256" key="2">
    <source>
        <dbReference type="SAM" id="Phobius"/>
    </source>
</evidence>
<dbReference type="Gene3D" id="3.40.50.2000">
    <property type="entry name" value="Glycogen Phosphorylase B"/>
    <property type="match status" value="2"/>
</dbReference>